<dbReference type="InterPro" id="IPR004859">
    <property type="entry name" value="Xrn1_N"/>
</dbReference>
<evidence type="ECO:0000313" key="8">
    <source>
        <dbReference type="Proteomes" id="UP001071777"/>
    </source>
</evidence>
<feature type="region of interest" description="Disordered" evidence="4">
    <location>
        <begin position="457"/>
        <end position="502"/>
    </location>
</feature>
<evidence type="ECO:0000259" key="6">
    <source>
        <dbReference type="Pfam" id="PF17846"/>
    </source>
</evidence>
<feature type="region of interest" description="Disordered" evidence="4">
    <location>
        <begin position="1142"/>
        <end position="1187"/>
    </location>
</feature>
<dbReference type="GO" id="GO:0004527">
    <property type="term" value="F:exonuclease activity"/>
    <property type="evidence" value="ECO:0007669"/>
    <property type="project" value="UniProtKB-KW"/>
</dbReference>
<organism evidence="7 8">
    <name type="scientific">Cryptosporidium canis</name>
    <dbReference type="NCBI Taxonomy" id="195482"/>
    <lineage>
        <taxon>Eukaryota</taxon>
        <taxon>Sar</taxon>
        <taxon>Alveolata</taxon>
        <taxon>Apicomplexa</taxon>
        <taxon>Conoidasida</taxon>
        <taxon>Coccidia</taxon>
        <taxon>Eucoccidiorida</taxon>
        <taxon>Eimeriorina</taxon>
        <taxon>Cryptosporidiidae</taxon>
        <taxon>Cryptosporidium</taxon>
    </lineage>
</organism>
<evidence type="ECO:0000256" key="1">
    <source>
        <dbReference type="ARBA" id="ARBA00022722"/>
    </source>
</evidence>
<dbReference type="CDD" id="cd18673">
    <property type="entry name" value="PIN_XRN1-2-like"/>
    <property type="match status" value="1"/>
</dbReference>
<sequence length="1187" mass="137710">MGVPTFYRWLCNRYPLIVKEIKDAVNEETCLDDLDLTEPNINGEFDCLYLDMNGIIHPCCNPSGAEKPKDEAEMFTRVCDYIDRLYAMVRPRRLLYMAIDGVAPRAKMNQQRSRRYKTALEMEYSKRAYEIAQEEFCQIGYKCPEYIEKWDSNVITPGTPFMERLTLCLHAYIRRKFETDESWKSISVIFSDSNIPGEGEHKILEYIRCQRSNPDYDPNTRHVLYGSDADLIMLGLSTHEAHFYIIREAVRDFKVESPSLISMVYNAWIEKIKSLAPDEQMQGGNQGDAFGFISEKGPNTGKKLRIYSWWSDIEIVDLSMLREYLSFDFNEIREQIRYLESIPDDGLNARKRLTYDFERCIDDFVFLCFFIGNDFLPNLPVFSIYKGSLDQILGIYIRVLPRIGEYLTLEGNIIPSSIIQFFSYLRDLEYEIIMQDSRFNYRNSRSKGKVASHVLTEERHSSTIEQDQSSFHTSVQVSSASHESAATHQDVSNGPKEVKPGRPTLSISEIELLFGEDRASGTEAKGSEDLSNKSFGKKRRFDSMESYFQEHISKLVKYFSEVEDCDDGGSPGPGNAGGGTGAEEGCGMEGILVSTDNPESILRYRLNYYNSKFKASISLETGDESGYGGRTEETNSRVDQVKGHLNEVSDQVCIHYLRGLSWVLRYYYHGVPSWDWYYPYHYAPYVIDIVEAITNVNNNFKVKESLVGGFELGKPFTQFEQLMSVLPPKSGKICLPTEFYNMMIDANNPLIEFYPSKFKQDPNGNKQRWKWVALLPFIDQKVLLENVKPLEDKMDALSKYRNRLGCDILYTYKFSPIKGILERGNNSASNDDQSSIKISDMPIFGFIKNYLRPDLDIQCHDLVQVTAPITETCQDAHQSKEIIGKMLNDGGNKTQWTSILKSSFNHPISHINYLIGYFTVEQLEKKLIWEDPDQLGFQMFKIGFGSRTLPNSRPYSNYLSESDLNDPERKFKGFKANLSQKILFKLFNIWNLNIDFTQHIRRPPPFSTTSHHPPPEYRDNKPYTNKRFRDTQYYNGGDHHYQPDHRNDHRGYYYSSSDRAPPPHHYSETNTLGDRLYDNYYSKNRERIFDNSHGNPNHYQNNNNHYNNYLASSDHTYPLSGNYYAHQHLPRNEQHFQDHNLQSGMRVKPRPDSYGSKNNSRDFEHHQSYSHHNTQLPPHHAKRSRWH</sequence>
<comment type="caution">
    <text evidence="7">The sequence shown here is derived from an EMBL/GenBank/DDBJ whole genome shotgun (WGS) entry which is preliminary data.</text>
</comment>
<keyword evidence="1" id="KW-0540">Nuclease</keyword>
<evidence type="ECO:0000256" key="4">
    <source>
        <dbReference type="SAM" id="MobiDB-lite"/>
    </source>
</evidence>
<dbReference type="PANTHER" id="PTHR12341:SF41">
    <property type="entry name" value="5'-3' EXORIBONUCLEASE 2"/>
    <property type="match status" value="1"/>
</dbReference>
<keyword evidence="3 7" id="KW-0269">Exonuclease</keyword>
<accession>A0ABQ8P8I9</accession>
<evidence type="ECO:0000256" key="3">
    <source>
        <dbReference type="ARBA" id="ARBA00022839"/>
    </source>
</evidence>
<dbReference type="Pfam" id="PF03159">
    <property type="entry name" value="XRN_N"/>
    <property type="match status" value="1"/>
</dbReference>
<dbReference type="Proteomes" id="UP001071777">
    <property type="component" value="Unassembled WGS sequence"/>
</dbReference>
<dbReference type="Gene3D" id="3.40.50.12390">
    <property type="match status" value="2"/>
</dbReference>
<dbReference type="InterPro" id="IPR041412">
    <property type="entry name" value="Xrn1_helical"/>
</dbReference>
<proteinExistence type="predicted"/>
<feature type="compositionally biased region" description="Polar residues" evidence="4">
    <location>
        <begin position="463"/>
        <end position="492"/>
    </location>
</feature>
<evidence type="ECO:0000256" key="2">
    <source>
        <dbReference type="ARBA" id="ARBA00022801"/>
    </source>
</evidence>
<feature type="domain" description="Xrn1 N-terminal" evidence="5">
    <location>
        <begin position="1"/>
        <end position="248"/>
    </location>
</feature>
<feature type="compositionally biased region" description="Basic and acidic residues" evidence="4">
    <location>
        <begin position="1037"/>
        <end position="1051"/>
    </location>
</feature>
<reference evidence="7" key="1">
    <citation type="submission" date="2022-10" db="EMBL/GenBank/DDBJ databases">
        <title>Adaptive evolution leads to modifications in subtelomeric GC content in a zoonotic Cryptosporidium species.</title>
        <authorList>
            <person name="Li J."/>
            <person name="Feng Y."/>
            <person name="Xiao L."/>
        </authorList>
    </citation>
    <scope>NUCLEOTIDE SEQUENCE</scope>
    <source>
        <strain evidence="7">25894</strain>
    </source>
</reference>
<dbReference type="Pfam" id="PF17846">
    <property type="entry name" value="XRN_M"/>
    <property type="match status" value="2"/>
</dbReference>
<name>A0ABQ8P8I9_9CRYT</name>
<protein>
    <submittedName>
        <fullName evidence="7">Rat1 Kar1/Rat1 like 5'-3' exonuclease</fullName>
    </submittedName>
</protein>
<evidence type="ECO:0000259" key="5">
    <source>
        <dbReference type="Pfam" id="PF03159"/>
    </source>
</evidence>
<dbReference type="InterPro" id="IPR027073">
    <property type="entry name" value="5_3_exoribonuclease"/>
</dbReference>
<keyword evidence="8" id="KW-1185">Reference proteome</keyword>
<feature type="region of interest" description="Disordered" evidence="4">
    <location>
        <begin position="1002"/>
        <end position="1071"/>
    </location>
</feature>
<dbReference type="PANTHER" id="PTHR12341">
    <property type="entry name" value="5'-&gt;3' EXORIBONUCLEASE"/>
    <property type="match status" value="1"/>
</dbReference>
<feature type="domain" description="Xrn1 helical" evidence="6">
    <location>
        <begin position="644"/>
        <end position="878"/>
    </location>
</feature>
<dbReference type="EMBL" id="JAPCXB010000062">
    <property type="protein sequence ID" value="KAJ1611152.1"/>
    <property type="molecule type" value="Genomic_DNA"/>
</dbReference>
<keyword evidence="2" id="KW-0378">Hydrolase</keyword>
<dbReference type="Gene3D" id="1.25.40.1050">
    <property type="match status" value="1"/>
</dbReference>
<evidence type="ECO:0000313" key="7">
    <source>
        <dbReference type="EMBL" id="KAJ1611152.1"/>
    </source>
</evidence>
<gene>
    <name evidence="7" type="ORF">OJ252_1652</name>
</gene>
<feature type="domain" description="Xrn1 helical" evidence="6">
    <location>
        <begin position="354"/>
        <end position="487"/>
    </location>
</feature>